<dbReference type="Proteomes" id="UP000468928">
    <property type="component" value="Unassembled WGS sequence"/>
</dbReference>
<keyword evidence="2" id="KW-0732">Signal</keyword>
<feature type="signal peptide" evidence="2">
    <location>
        <begin position="1"/>
        <end position="28"/>
    </location>
</feature>
<evidence type="ECO:0000313" key="3">
    <source>
        <dbReference type="EMBL" id="NEW45496.1"/>
    </source>
</evidence>
<dbReference type="PROSITE" id="PS51257">
    <property type="entry name" value="PROKAR_LIPOPROTEIN"/>
    <property type="match status" value="1"/>
</dbReference>
<evidence type="ECO:0000313" key="6">
    <source>
        <dbReference type="Proteomes" id="UP000470876"/>
    </source>
</evidence>
<evidence type="ECO:0000313" key="4">
    <source>
        <dbReference type="EMBL" id="NEW59498.1"/>
    </source>
</evidence>
<gene>
    <name evidence="3" type="ORF">GV789_13680</name>
    <name evidence="4" type="ORF">GV794_28280</name>
</gene>
<dbReference type="EMBL" id="JAAGUZ010000032">
    <property type="protein sequence ID" value="NEW45496.1"/>
    <property type="molecule type" value="Genomic_DNA"/>
</dbReference>
<name>A0A6P1D4H9_9NOCA</name>
<reference evidence="5 6" key="1">
    <citation type="submission" date="2020-01" db="EMBL/GenBank/DDBJ databases">
        <title>Genetics and antimicrobial susceptibilities of Nocardia species isolated from the soil; a comparison with species isolated from humans.</title>
        <authorList>
            <person name="Carrasco G."/>
            <person name="Monzon S."/>
            <person name="Sansegundo M."/>
            <person name="Garcia E."/>
            <person name="Garrido N."/>
            <person name="Medina M.J."/>
            <person name="Villalon P."/>
            <person name="Ramirez-Arocha A.C."/>
            <person name="Jimenez P."/>
            <person name="Cuesta I."/>
            <person name="Valdezate S."/>
        </authorList>
    </citation>
    <scope>NUCLEOTIDE SEQUENCE [LARGE SCALE GENOMIC DNA]</scope>
    <source>
        <strain evidence="3 5">CNM20110639</strain>
        <strain evidence="4 6">CNM20110649</strain>
    </source>
</reference>
<accession>A0A6P1D4H9</accession>
<dbReference type="Proteomes" id="UP000470876">
    <property type="component" value="Unassembled WGS sequence"/>
</dbReference>
<dbReference type="EMBL" id="JAAGUX010000105">
    <property type="protein sequence ID" value="NEW59498.1"/>
    <property type="molecule type" value="Genomic_DNA"/>
</dbReference>
<protein>
    <recommendedName>
        <fullName evidence="7">Lipoprotein</fullName>
    </recommendedName>
</protein>
<dbReference type="RefSeq" id="WP_163825883.1">
    <property type="nucleotide sequence ID" value="NZ_JAAGUX010000105.1"/>
</dbReference>
<organism evidence="3 5">
    <name type="scientific">Nocardia cyriacigeorgica</name>
    <dbReference type="NCBI Taxonomy" id="135487"/>
    <lineage>
        <taxon>Bacteria</taxon>
        <taxon>Bacillati</taxon>
        <taxon>Actinomycetota</taxon>
        <taxon>Actinomycetes</taxon>
        <taxon>Mycobacteriales</taxon>
        <taxon>Nocardiaceae</taxon>
        <taxon>Nocardia</taxon>
    </lineage>
</organism>
<evidence type="ECO:0000256" key="2">
    <source>
        <dbReference type="SAM" id="SignalP"/>
    </source>
</evidence>
<feature type="compositionally biased region" description="Basic and acidic residues" evidence="1">
    <location>
        <begin position="53"/>
        <end position="70"/>
    </location>
</feature>
<feature type="chain" id="PRO_5038687293" description="Lipoprotein" evidence="2">
    <location>
        <begin position="29"/>
        <end position="170"/>
    </location>
</feature>
<feature type="region of interest" description="Disordered" evidence="1">
    <location>
        <begin position="30"/>
        <end position="84"/>
    </location>
</feature>
<comment type="caution">
    <text evidence="3">The sequence shown here is derived from an EMBL/GenBank/DDBJ whole genome shotgun (WGS) entry which is preliminary data.</text>
</comment>
<evidence type="ECO:0000256" key="1">
    <source>
        <dbReference type="SAM" id="MobiDB-lite"/>
    </source>
</evidence>
<keyword evidence="6" id="KW-1185">Reference proteome</keyword>
<dbReference type="AlphaFoldDB" id="A0A6P1D4H9"/>
<sequence>MRTSHPSHRTVRARLAVGVILAAALLSACNDDSGDDQATTPPMQPPVPTMTPTDRDYPDRDDRTPDADDRTPDDEAPAVDEVSPAAADQLCDMMRADIGTWQEQGTTVARVTFNGTVHNWAAQNEGINVVIIRDRSIVDTVTIQNCPDVRDQALDALDLSDLASGLVGFN</sequence>
<proteinExistence type="predicted"/>
<evidence type="ECO:0000313" key="5">
    <source>
        <dbReference type="Proteomes" id="UP000468928"/>
    </source>
</evidence>
<evidence type="ECO:0008006" key="7">
    <source>
        <dbReference type="Google" id="ProtNLM"/>
    </source>
</evidence>